<dbReference type="PROSITE" id="PS51484">
    <property type="entry name" value="G8"/>
    <property type="match status" value="1"/>
</dbReference>
<dbReference type="SMART" id="SM01225">
    <property type="entry name" value="G8"/>
    <property type="match status" value="1"/>
</dbReference>
<protein>
    <submittedName>
        <fullName evidence="4">G8 domain protein</fullName>
    </submittedName>
</protein>
<feature type="non-terminal residue" evidence="4">
    <location>
        <position position="887"/>
    </location>
</feature>
<sequence>SGSTWVGGQVPGTNARVLINAGHVVTVDGVINTDYKSVRIAPNGTLNYADGVNTELRTEYLVSQMGSFFHIGSSSDAIDANRTAKLTFAWQNGTSQSQDPDRFVPGAVLMGQVRMYGAEKTNWTTLAVKPSAGATQLSLATTPTGWRVGDDLVIAGTDDASYTGDELVSIGSISGSTVTLSSALTKNHTPPSQIAGLVDVHVSNNTRNIIISSEDPGVSAKSGTNGYGKPRGHMMFMHNADVVLQYIETENTGRTDKTIELDDWSVPEDEAAREGPYPTGAGRNPRGRYSIHFHRSIQFDKSNPNYTATPPAATVEGCVVNNDPGWGFVSHSSHVNFIRNVAYDVKGSAFCTEAGDELGSFQENIAIRTVNPTLPMDLGRPSEGVSTEFGRTEALADAREQNSDFAWQGDGFWFHSAAVTIEGNVVSGSSGHAYVYWTEGLYEPNLGRPNLEEHIDMFMPSSLNPTLNSALKAHKAANSNWKYDVWYLFPRPFRNNIAYSMARGVHGYYVMTEFHENGNTGDAEYNLTPDIYRNTMNLVIENTTLWSMKRVGIGFNHSTQVTLKNNKVYGHGTSTSNAPWNVTGLPSWQQAVLEVEPAVLGMDLDHYHNTRTWLIENNTIEGFNGQAQALNLPINANTTVNGGTFNNSGIDIKIREVNWLKSWWERPDVITNTSDNGFNPLPTGTWKTTPWRTIRIEGNIQFNNSNQNIVLDPQFLLNNAAQDAFAIWHADGIGTGIKQSVYFMLPDEIILNFGPFNNSKVYYDEQAASHKPVPNSNFLTPLTYSNDDIFPERRTPVSLPRTEPGTSGNQSFADATNQQLWDSFGMSFGGGITPSGTQSHPILNGGTATNVGASNQAPTVSITSPANNADFSEGSNVVINATAADAD</sequence>
<dbReference type="OrthoDB" id="457996at2"/>
<dbReference type="InterPro" id="IPR055401">
    <property type="entry name" value="CEMIP_beta-hel_dom"/>
</dbReference>
<evidence type="ECO:0000256" key="2">
    <source>
        <dbReference type="SAM" id="MobiDB-lite"/>
    </source>
</evidence>
<feature type="domain" description="G8" evidence="3">
    <location>
        <begin position="3"/>
        <end position="128"/>
    </location>
</feature>
<feature type="region of interest" description="Disordered" evidence="2">
    <location>
        <begin position="793"/>
        <end position="813"/>
    </location>
</feature>
<accession>F4XS78</accession>
<evidence type="ECO:0000259" key="3">
    <source>
        <dbReference type="PROSITE" id="PS51484"/>
    </source>
</evidence>
<gene>
    <name evidence="4" type="ORF">LYNGBM3L_14900</name>
</gene>
<reference evidence="5" key="1">
    <citation type="journal article" date="2011" name="Proc. Natl. Acad. Sci. U.S.A.">
        <title>Genomic insights into the physiology and ecology of the marine filamentous cyanobacterium Lyngbya majuscula.</title>
        <authorList>
            <person name="Jones A.C."/>
            <person name="Monroe E.A."/>
            <person name="Podell S."/>
            <person name="Hess W.R."/>
            <person name="Klages S."/>
            <person name="Esquenazi E."/>
            <person name="Niessen S."/>
            <person name="Hoover H."/>
            <person name="Rothmann M."/>
            <person name="Lasken R.S."/>
            <person name="Yates J.R.III."/>
            <person name="Reinhardt R."/>
            <person name="Kube M."/>
            <person name="Burkart M.D."/>
            <person name="Allen E.E."/>
            <person name="Dorrestein P.C."/>
            <person name="Gerwick W.H."/>
            <person name="Gerwick L."/>
        </authorList>
    </citation>
    <scope>NUCLEOTIDE SEQUENCE [LARGE SCALE GENOMIC DNA]</scope>
    <source>
        <strain evidence="5">3L</strain>
    </source>
</reference>
<feature type="compositionally biased region" description="Polar residues" evidence="2">
    <location>
        <begin position="804"/>
        <end position="813"/>
    </location>
</feature>
<keyword evidence="5" id="KW-1185">Reference proteome</keyword>
<feature type="non-terminal residue" evidence="4">
    <location>
        <position position="1"/>
    </location>
</feature>
<name>F4XS78_9CYAN</name>
<dbReference type="Proteomes" id="UP000003959">
    <property type="component" value="Unassembled WGS sequence"/>
</dbReference>
<dbReference type="EMBL" id="GL890915">
    <property type="protein sequence ID" value="EGJ32555.1"/>
    <property type="molecule type" value="Genomic_DNA"/>
</dbReference>
<evidence type="ECO:0000256" key="1">
    <source>
        <dbReference type="ARBA" id="ARBA00023180"/>
    </source>
</evidence>
<organism evidence="4 5">
    <name type="scientific">Moorena producens 3L</name>
    <dbReference type="NCBI Taxonomy" id="489825"/>
    <lineage>
        <taxon>Bacteria</taxon>
        <taxon>Bacillati</taxon>
        <taxon>Cyanobacteriota</taxon>
        <taxon>Cyanophyceae</taxon>
        <taxon>Coleofasciculales</taxon>
        <taxon>Coleofasciculaceae</taxon>
        <taxon>Moorena</taxon>
    </lineage>
</organism>
<dbReference type="Pfam" id="PF17957">
    <property type="entry name" value="Big_7"/>
    <property type="match status" value="1"/>
</dbReference>
<dbReference type="eggNOG" id="COG3291">
    <property type="taxonomic scope" value="Bacteria"/>
</dbReference>
<dbReference type="RefSeq" id="WP_008184477.1">
    <property type="nucleotide sequence ID" value="NZ_GL890915.1"/>
</dbReference>
<dbReference type="AlphaFoldDB" id="F4XS78"/>
<dbReference type="InterPro" id="IPR019316">
    <property type="entry name" value="G8_domain"/>
</dbReference>
<dbReference type="Pfam" id="PF24606">
    <property type="entry name" value="CEMIP_beta-hel"/>
    <property type="match status" value="1"/>
</dbReference>
<evidence type="ECO:0000313" key="5">
    <source>
        <dbReference type="Proteomes" id="UP000003959"/>
    </source>
</evidence>
<keyword evidence="1" id="KW-0325">Glycoprotein</keyword>
<proteinExistence type="predicted"/>
<dbReference type="Pfam" id="PF10162">
    <property type="entry name" value="G8"/>
    <property type="match status" value="1"/>
</dbReference>
<evidence type="ECO:0000313" key="4">
    <source>
        <dbReference type="EMBL" id="EGJ32555.1"/>
    </source>
</evidence>